<keyword evidence="1" id="KW-0472">Membrane</keyword>
<reference evidence="2" key="1">
    <citation type="submission" date="2014-11" db="EMBL/GenBank/DDBJ databases">
        <authorList>
            <person name="Amaro Gonzalez C."/>
        </authorList>
    </citation>
    <scope>NUCLEOTIDE SEQUENCE</scope>
</reference>
<dbReference type="EMBL" id="GBXM01042500">
    <property type="protein sequence ID" value="JAH66077.1"/>
    <property type="molecule type" value="Transcribed_RNA"/>
</dbReference>
<protein>
    <submittedName>
        <fullName evidence="2">Uncharacterized protein</fullName>
    </submittedName>
</protein>
<evidence type="ECO:0000313" key="2">
    <source>
        <dbReference type="EMBL" id="JAH66077.1"/>
    </source>
</evidence>
<sequence length="80" mass="9155">MHCRSPLNHSTENVHLWWLAGTAHTQIAYISCSCHVAIVLSLFNVSVLVKTRKYVSGVISTMFYAYHFHNYNIHNYSSSP</sequence>
<dbReference type="PROSITE" id="PS51257">
    <property type="entry name" value="PROKAR_LIPOPROTEIN"/>
    <property type="match status" value="1"/>
</dbReference>
<keyword evidence="1" id="KW-0812">Transmembrane</keyword>
<name>A0A0E9UJW1_ANGAN</name>
<reference evidence="2" key="2">
    <citation type="journal article" date="2015" name="Fish Shellfish Immunol.">
        <title>Early steps in the European eel (Anguilla anguilla)-Vibrio vulnificus interaction in the gills: Role of the RtxA13 toxin.</title>
        <authorList>
            <person name="Callol A."/>
            <person name="Pajuelo D."/>
            <person name="Ebbesson L."/>
            <person name="Teles M."/>
            <person name="MacKenzie S."/>
            <person name="Amaro C."/>
        </authorList>
    </citation>
    <scope>NUCLEOTIDE SEQUENCE</scope>
</reference>
<proteinExistence type="predicted"/>
<keyword evidence="1" id="KW-1133">Transmembrane helix</keyword>
<evidence type="ECO:0000256" key="1">
    <source>
        <dbReference type="SAM" id="Phobius"/>
    </source>
</evidence>
<accession>A0A0E9UJW1</accession>
<organism evidence="2">
    <name type="scientific">Anguilla anguilla</name>
    <name type="common">European freshwater eel</name>
    <name type="synonym">Muraena anguilla</name>
    <dbReference type="NCBI Taxonomy" id="7936"/>
    <lineage>
        <taxon>Eukaryota</taxon>
        <taxon>Metazoa</taxon>
        <taxon>Chordata</taxon>
        <taxon>Craniata</taxon>
        <taxon>Vertebrata</taxon>
        <taxon>Euteleostomi</taxon>
        <taxon>Actinopterygii</taxon>
        <taxon>Neopterygii</taxon>
        <taxon>Teleostei</taxon>
        <taxon>Anguilliformes</taxon>
        <taxon>Anguillidae</taxon>
        <taxon>Anguilla</taxon>
    </lineage>
</organism>
<feature type="transmembrane region" description="Helical" evidence="1">
    <location>
        <begin position="27"/>
        <end position="49"/>
    </location>
</feature>
<dbReference type="AlphaFoldDB" id="A0A0E9UJW1"/>